<evidence type="ECO:0000256" key="2">
    <source>
        <dbReference type="ARBA" id="ARBA00022884"/>
    </source>
</evidence>
<dbReference type="PANTHER" id="PTHR48032:SF6">
    <property type="entry name" value="RNA-BINDING (RRM_RBD_RNP MOTIFS) FAMILY PROTEIN"/>
    <property type="match status" value="1"/>
</dbReference>
<dbReference type="InterPro" id="IPR012677">
    <property type="entry name" value="Nucleotide-bd_a/b_plait_sf"/>
</dbReference>
<proteinExistence type="predicted"/>
<evidence type="ECO:0000256" key="1">
    <source>
        <dbReference type="ARBA" id="ARBA00022737"/>
    </source>
</evidence>
<reference evidence="6 7" key="1">
    <citation type="submission" date="2024-01" db="EMBL/GenBank/DDBJ databases">
        <title>A draft genome for a cacao thread blight-causing isolate of Paramarasmius palmivorus.</title>
        <authorList>
            <person name="Baruah I.K."/>
            <person name="Bukari Y."/>
            <person name="Amoako-Attah I."/>
            <person name="Meinhardt L.W."/>
            <person name="Bailey B.A."/>
            <person name="Cohen S.P."/>
        </authorList>
    </citation>
    <scope>NUCLEOTIDE SEQUENCE [LARGE SCALE GENOMIC DNA]</scope>
    <source>
        <strain evidence="6 7">GH-12</strain>
    </source>
</reference>
<dbReference type="InterPro" id="IPR000504">
    <property type="entry name" value="RRM_dom"/>
</dbReference>
<protein>
    <recommendedName>
        <fullName evidence="5">RRM domain-containing protein</fullName>
    </recommendedName>
</protein>
<dbReference type="EMBL" id="JAYKXP010000055">
    <property type="protein sequence ID" value="KAK7034701.1"/>
    <property type="molecule type" value="Genomic_DNA"/>
</dbReference>
<feature type="domain" description="RRM" evidence="5">
    <location>
        <begin position="190"/>
        <end position="266"/>
    </location>
</feature>
<evidence type="ECO:0000313" key="7">
    <source>
        <dbReference type="Proteomes" id="UP001383192"/>
    </source>
</evidence>
<dbReference type="InterPro" id="IPR035979">
    <property type="entry name" value="RBD_domain_sf"/>
</dbReference>
<evidence type="ECO:0000256" key="4">
    <source>
        <dbReference type="SAM" id="MobiDB-lite"/>
    </source>
</evidence>
<evidence type="ECO:0000313" key="6">
    <source>
        <dbReference type="EMBL" id="KAK7034701.1"/>
    </source>
</evidence>
<keyword evidence="1" id="KW-0677">Repeat</keyword>
<organism evidence="6 7">
    <name type="scientific">Paramarasmius palmivorus</name>
    <dbReference type="NCBI Taxonomy" id="297713"/>
    <lineage>
        <taxon>Eukaryota</taxon>
        <taxon>Fungi</taxon>
        <taxon>Dikarya</taxon>
        <taxon>Basidiomycota</taxon>
        <taxon>Agaricomycotina</taxon>
        <taxon>Agaricomycetes</taxon>
        <taxon>Agaricomycetidae</taxon>
        <taxon>Agaricales</taxon>
        <taxon>Marasmiineae</taxon>
        <taxon>Marasmiaceae</taxon>
        <taxon>Paramarasmius</taxon>
    </lineage>
</organism>
<evidence type="ECO:0000259" key="5">
    <source>
        <dbReference type="PROSITE" id="PS50102"/>
    </source>
</evidence>
<dbReference type="GO" id="GO:0006417">
    <property type="term" value="P:regulation of translation"/>
    <property type="evidence" value="ECO:0007669"/>
    <property type="project" value="TreeGrafter"/>
</dbReference>
<dbReference type="Gene3D" id="3.30.70.330">
    <property type="match status" value="2"/>
</dbReference>
<comment type="caution">
    <text evidence="6">The sequence shown here is derived from an EMBL/GenBank/DDBJ whole genome shotgun (WGS) entry which is preliminary data.</text>
</comment>
<dbReference type="PROSITE" id="PS50102">
    <property type="entry name" value="RRM"/>
    <property type="match status" value="2"/>
</dbReference>
<name>A0AAW0C4M1_9AGAR</name>
<dbReference type="SMART" id="SM00360">
    <property type="entry name" value="RRM"/>
    <property type="match status" value="2"/>
</dbReference>
<evidence type="ECO:0000256" key="3">
    <source>
        <dbReference type="PROSITE-ProRule" id="PRU00176"/>
    </source>
</evidence>
<dbReference type="Pfam" id="PF00076">
    <property type="entry name" value="RRM_1"/>
    <property type="match status" value="2"/>
</dbReference>
<feature type="domain" description="RRM" evidence="5">
    <location>
        <begin position="106"/>
        <end position="188"/>
    </location>
</feature>
<gene>
    <name evidence="6" type="ORF">VNI00_012108</name>
</gene>
<dbReference type="GO" id="GO:0003729">
    <property type="term" value="F:mRNA binding"/>
    <property type="evidence" value="ECO:0007669"/>
    <property type="project" value="TreeGrafter"/>
</dbReference>
<feature type="region of interest" description="Disordered" evidence="4">
    <location>
        <begin position="382"/>
        <end position="430"/>
    </location>
</feature>
<dbReference type="SUPFAM" id="SSF54928">
    <property type="entry name" value="RNA-binding domain, RBD"/>
    <property type="match status" value="2"/>
</dbReference>
<accession>A0AAW0C4M1</accession>
<feature type="region of interest" description="Disordered" evidence="4">
    <location>
        <begin position="1"/>
        <end position="51"/>
    </location>
</feature>
<dbReference type="Proteomes" id="UP001383192">
    <property type="component" value="Unassembled WGS sequence"/>
</dbReference>
<dbReference type="PANTHER" id="PTHR48032">
    <property type="entry name" value="RNA-BINDING PROTEIN MUSASHI HOMOLOG RBP6"/>
    <property type="match status" value="1"/>
</dbReference>
<keyword evidence="7" id="KW-1185">Reference proteome</keyword>
<dbReference type="AlphaFoldDB" id="A0AAW0C4M1"/>
<sequence length="430" mass="46707">MSDLDADLYGDLYEHESSGQVNNKEVASPAMEESKGEKPADSPPRPASAQPIRTATIPTFTQPEHSSLFSTIAPPTQHIPTYEDNQDQTLTPRAMSAFQSIPVTERSVRPSEMKDEGTPIEGLRDYFEQFGKVEACTIMRDPTGRSRCFAFLTFEDPASVNRVMVQEHFLDGKIIDPKRAIPRQEHQKATKLFIGGLPGTVTSESMREFFSQYGKVVESTVMLDQKTGRSKGFGFISFENTDVQPFLGFGNLEIDGKLIDVKLAQPRYQREALADQDGVTQGDNFTTRAGHGGGFNSNFNGNVSNPAAMNGGANMPFDPQALATLYTRMFQMANNGMNNMAMMNGGMNPMGGMMNRGMGNMPMNMMNGNMGILARGGPGMMQGGGMAQNIPKGPRGATPNQGTVTPPAAGVGPQRAAQRGQHSFHPYSRP</sequence>
<keyword evidence="2 3" id="KW-0694">RNA-binding</keyword>